<comment type="catalytic activity">
    <reaction evidence="1">
        <text>ATP + protein L-histidine = ADP + protein N-phospho-L-histidine.</text>
        <dbReference type="EC" id="2.7.13.3"/>
    </reaction>
</comment>
<dbReference type="SUPFAM" id="SSF55874">
    <property type="entry name" value="ATPase domain of HSP90 chaperone/DNA topoisomerase II/histidine kinase"/>
    <property type="match status" value="1"/>
</dbReference>
<dbReference type="CDD" id="cd00075">
    <property type="entry name" value="HATPase"/>
    <property type="match status" value="1"/>
</dbReference>
<dbReference type="Gene3D" id="3.30.565.10">
    <property type="entry name" value="Histidine kinase-like ATPase, C-terminal domain"/>
    <property type="match status" value="1"/>
</dbReference>
<dbReference type="EC" id="2.7.13.3" evidence="2"/>
<evidence type="ECO:0000256" key="4">
    <source>
        <dbReference type="ARBA" id="ARBA00022679"/>
    </source>
</evidence>
<evidence type="ECO:0000256" key="5">
    <source>
        <dbReference type="ARBA" id="ARBA00022777"/>
    </source>
</evidence>
<dbReference type="Pfam" id="PF00512">
    <property type="entry name" value="HisKA"/>
    <property type="match status" value="1"/>
</dbReference>
<keyword evidence="7" id="KW-1133">Transmembrane helix</keyword>
<evidence type="ECO:0000313" key="9">
    <source>
        <dbReference type="EMBL" id="SHG92955.1"/>
    </source>
</evidence>
<dbReference type="Proteomes" id="UP000184212">
    <property type="component" value="Unassembled WGS sequence"/>
</dbReference>
<dbReference type="InterPro" id="IPR003661">
    <property type="entry name" value="HisK_dim/P_dom"/>
</dbReference>
<dbReference type="PRINTS" id="PR00344">
    <property type="entry name" value="BCTRLSENSOR"/>
</dbReference>
<keyword evidence="10" id="KW-1185">Reference proteome</keyword>
<reference evidence="9 10" key="1">
    <citation type="submission" date="2016-11" db="EMBL/GenBank/DDBJ databases">
        <authorList>
            <person name="Jaros S."/>
            <person name="Januszkiewicz K."/>
            <person name="Wedrychowicz H."/>
        </authorList>
    </citation>
    <scope>NUCLEOTIDE SEQUENCE [LARGE SCALE GENOMIC DNA]</scope>
    <source>
        <strain evidence="9 10">DSM 24574</strain>
    </source>
</reference>
<accession>A0A1M5NU30</accession>
<keyword evidence="7" id="KW-0812">Transmembrane</keyword>
<dbReference type="SMART" id="SM00387">
    <property type="entry name" value="HATPase_c"/>
    <property type="match status" value="1"/>
</dbReference>
<keyword evidence="3" id="KW-0597">Phosphoprotein</keyword>
<dbReference type="STRING" id="947013.SAMN04488109_2513"/>
<dbReference type="PANTHER" id="PTHR43711:SF26">
    <property type="entry name" value="SENSOR HISTIDINE KINASE RCSC"/>
    <property type="match status" value="1"/>
</dbReference>
<evidence type="ECO:0000256" key="7">
    <source>
        <dbReference type="SAM" id="Phobius"/>
    </source>
</evidence>
<dbReference type="RefSeq" id="WP_073134132.1">
    <property type="nucleotide sequence ID" value="NZ_FQWQ01000001.1"/>
</dbReference>
<proteinExistence type="predicted"/>
<protein>
    <recommendedName>
        <fullName evidence="2">histidine kinase</fullName>
        <ecNumber evidence="2">2.7.13.3</ecNumber>
    </recommendedName>
</protein>
<dbReference type="SUPFAM" id="SSF47384">
    <property type="entry name" value="Homodimeric domain of signal transducing histidine kinase"/>
    <property type="match status" value="1"/>
</dbReference>
<evidence type="ECO:0000256" key="2">
    <source>
        <dbReference type="ARBA" id="ARBA00012438"/>
    </source>
</evidence>
<dbReference type="InterPro" id="IPR036097">
    <property type="entry name" value="HisK_dim/P_sf"/>
</dbReference>
<keyword evidence="4" id="KW-0808">Transferase</keyword>
<dbReference type="OrthoDB" id="9781208at2"/>
<dbReference type="EMBL" id="FQWQ01000001">
    <property type="protein sequence ID" value="SHG92955.1"/>
    <property type="molecule type" value="Genomic_DNA"/>
</dbReference>
<dbReference type="PANTHER" id="PTHR43711">
    <property type="entry name" value="TWO-COMPONENT HISTIDINE KINASE"/>
    <property type="match status" value="1"/>
</dbReference>
<dbReference type="Pfam" id="PF02518">
    <property type="entry name" value="HATPase_c"/>
    <property type="match status" value="1"/>
</dbReference>
<evidence type="ECO:0000313" key="10">
    <source>
        <dbReference type="Proteomes" id="UP000184212"/>
    </source>
</evidence>
<dbReference type="AlphaFoldDB" id="A0A1M5NU30"/>
<dbReference type="PROSITE" id="PS50109">
    <property type="entry name" value="HIS_KIN"/>
    <property type="match status" value="1"/>
</dbReference>
<evidence type="ECO:0000259" key="8">
    <source>
        <dbReference type="PROSITE" id="PS50109"/>
    </source>
</evidence>
<dbReference type="Gene3D" id="1.10.287.130">
    <property type="match status" value="1"/>
</dbReference>
<dbReference type="InterPro" id="IPR005467">
    <property type="entry name" value="His_kinase_dom"/>
</dbReference>
<organism evidence="9 10">
    <name type="scientific">Chryseolinea serpens</name>
    <dbReference type="NCBI Taxonomy" id="947013"/>
    <lineage>
        <taxon>Bacteria</taxon>
        <taxon>Pseudomonadati</taxon>
        <taxon>Bacteroidota</taxon>
        <taxon>Cytophagia</taxon>
        <taxon>Cytophagales</taxon>
        <taxon>Fulvivirgaceae</taxon>
        <taxon>Chryseolinea</taxon>
    </lineage>
</organism>
<name>A0A1M5NU30_9BACT</name>
<dbReference type="SMART" id="SM00388">
    <property type="entry name" value="HisKA"/>
    <property type="match status" value="1"/>
</dbReference>
<dbReference type="InterPro" id="IPR050736">
    <property type="entry name" value="Sensor_HK_Regulatory"/>
</dbReference>
<dbReference type="InterPro" id="IPR004358">
    <property type="entry name" value="Sig_transdc_His_kin-like_C"/>
</dbReference>
<feature type="transmembrane region" description="Helical" evidence="7">
    <location>
        <begin position="214"/>
        <end position="235"/>
    </location>
</feature>
<feature type="domain" description="Histidine kinase" evidence="8">
    <location>
        <begin position="268"/>
        <end position="479"/>
    </location>
</feature>
<keyword evidence="5 9" id="KW-0418">Kinase</keyword>
<evidence type="ECO:0000256" key="1">
    <source>
        <dbReference type="ARBA" id="ARBA00000085"/>
    </source>
</evidence>
<feature type="transmembrane region" description="Helical" evidence="7">
    <location>
        <begin position="20"/>
        <end position="40"/>
    </location>
</feature>
<gene>
    <name evidence="9" type="ORF">SAMN04488109_2513</name>
</gene>
<dbReference type="InterPro" id="IPR003594">
    <property type="entry name" value="HATPase_dom"/>
</dbReference>
<dbReference type="CDD" id="cd00082">
    <property type="entry name" value="HisKA"/>
    <property type="match status" value="1"/>
</dbReference>
<dbReference type="GO" id="GO:0000155">
    <property type="term" value="F:phosphorelay sensor kinase activity"/>
    <property type="evidence" value="ECO:0007669"/>
    <property type="project" value="InterPro"/>
</dbReference>
<evidence type="ECO:0000256" key="6">
    <source>
        <dbReference type="ARBA" id="ARBA00023012"/>
    </source>
</evidence>
<evidence type="ECO:0000256" key="3">
    <source>
        <dbReference type="ARBA" id="ARBA00022553"/>
    </source>
</evidence>
<keyword evidence="6" id="KW-0902">Two-component regulatory system</keyword>
<keyword evidence="7" id="KW-0472">Membrane</keyword>
<sequence length="496" mass="56087">MTNRLVTFFKKFNPLTQRNVFILLSILIVAAASLIVVNYLTIKTLSAVRAYTNGESQYSKGEKGAARHLIMYVNTHDETHWEQFKQELGVTFGDSIARVALSQEDGNPEVIKKGFLQGRNHPDDHDDMIWLFRNFGRISFMANAIAIWKQADGIIHQEYLLAEEIHTKIKTGHWTRTDQEAVISRINSITGLLTAKERAFSNVLGDASRRINGYLFVANFFFTLIIIGSAIGYGASMIGKIMRSQRELESKNTDLTLTNHELDNFVYSASHDLRAPITSLKGLIELANLEDNVAQIKEYLALMQQSLEKQDHFINDIIDFSKNKRVSLQLQEVSLVELIESALNQHRFMLGAERIKMHTVFRSDKAYSDPLRLSILFNNLISNAIKYSDEKKEQSFLNVETYATDTHHVIIVEDNGIGIRPEDQKHIFDMFFVTQNTNKGSGLGLYIVKEAVDKLGGSIAVESEKNAGSKFIVQIPKNHVVSLERVEHADHTNGLS</sequence>
<dbReference type="InterPro" id="IPR036890">
    <property type="entry name" value="HATPase_C_sf"/>
</dbReference>